<feature type="domain" description="Ferritin-like diiron" evidence="1">
    <location>
        <begin position="15"/>
        <end position="143"/>
    </location>
</feature>
<sequence>MNDLGLVNENKLGITEGHEEIKKAIDGQFRGETGEIGLYLAMAKMAQREGYPEIGEVLKRIAWEEADHAARYAELNGKISCLTKDNLEQMFKGEIGANKYKTDLAAKCKDADLCEVQDFINEAAKDEARHAQMLKGMLDRYFS</sequence>
<dbReference type="InterPro" id="IPR003251">
    <property type="entry name" value="Rr_diiron-bd_dom"/>
</dbReference>
<dbReference type="Pfam" id="PF02915">
    <property type="entry name" value="Rubrerythrin"/>
    <property type="match status" value="2"/>
</dbReference>
<evidence type="ECO:0000313" key="3">
    <source>
        <dbReference type="Proteomes" id="UP001056429"/>
    </source>
</evidence>
<dbReference type="InterPro" id="IPR012347">
    <property type="entry name" value="Ferritin-like"/>
</dbReference>
<dbReference type="CDD" id="cd01046">
    <property type="entry name" value="Rubrerythrin_like"/>
    <property type="match status" value="1"/>
</dbReference>
<proteinExistence type="predicted"/>
<dbReference type="Gene3D" id="1.20.1260.10">
    <property type="match status" value="1"/>
</dbReference>
<accession>A0A9J6NYG0</accession>
<dbReference type="AlphaFoldDB" id="A0A9J6NYG0"/>
<dbReference type="Proteomes" id="UP001056429">
    <property type="component" value="Unassembled WGS sequence"/>
</dbReference>
<protein>
    <submittedName>
        <fullName evidence="2">Rubrerythrin family protein</fullName>
    </submittedName>
</protein>
<name>A0A9J6NYG0_9CLOT</name>
<evidence type="ECO:0000259" key="1">
    <source>
        <dbReference type="PROSITE" id="PS50905"/>
    </source>
</evidence>
<gene>
    <name evidence="2" type="ORF">KDK92_07385</name>
</gene>
<reference evidence="2" key="1">
    <citation type="journal article" date="2021" name="mSystems">
        <title>Bacteria and Archaea Synergistically Convert Glycine Betaine to Biogenic Methane in the Formosa Cold Seep of the South China Sea.</title>
        <authorList>
            <person name="Li L."/>
            <person name="Zhang W."/>
            <person name="Zhang S."/>
            <person name="Song L."/>
            <person name="Sun Q."/>
            <person name="Zhang H."/>
            <person name="Xiang H."/>
            <person name="Dong X."/>
        </authorList>
    </citation>
    <scope>NUCLEOTIDE SEQUENCE</scope>
    <source>
        <strain evidence="2">ZWT</strain>
    </source>
</reference>
<dbReference type="SUPFAM" id="SSF47240">
    <property type="entry name" value="Ferritin-like"/>
    <property type="match status" value="1"/>
</dbReference>
<dbReference type="PANTHER" id="PTHR43339:SF1">
    <property type="entry name" value="RUBRERYTHRIN"/>
    <property type="match status" value="1"/>
</dbReference>
<dbReference type="InterPro" id="IPR052773">
    <property type="entry name" value="Anaerobic_Peroxidase-Rel"/>
</dbReference>
<comment type="caution">
    <text evidence="2">The sequence shown here is derived from an EMBL/GenBank/DDBJ whole genome shotgun (WGS) entry which is preliminary data.</text>
</comment>
<dbReference type="GO" id="GO:0005506">
    <property type="term" value="F:iron ion binding"/>
    <property type="evidence" value="ECO:0007669"/>
    <property type="project" value="InterPro"/>
</dbReference>
<dbReference type="GO" id="GO:0016491">
    <property type="term" value="F:oxidoreductase activity"/>
    <property type="evidence" value="ECO:0007669"/>
    <property type="project" value="InterPro"/>
</dbReference>
<dbReference type="InterPro" id="IPR045236">
    <property type="entry name" value="RevRr_diiron-bd_dom"/>
</dbReference>
<keyword evidence="3" id="KW-1185">Reference proteome</keyword>
<dbReference type="RefSeq" id="WP_250858551.1">
    <property type="nucleotide sequence ID" value="NZ_JAGSOJ010000001.1"/>
</dbReference>
<reference evidence="2" key="2">
    <citation type="submission" date="2021-04" db="EMBL/GenBank/DDBJ databases">
        <authorList>
            <person name="Dong X."/>
        </authorList>
    </citation>
    <scope>NUCLEOTIDE SEQUENCE</scope>
    <source>
        <strain evidence="2">ZWT</strain>
    </source>
</reference>
<dbReference type="InterPro" id="IPR009040">
    <property type="entry name" value="Ferritin-like_diiron"/>
</dbReference>
<dbReference type="EMBL" id="JAGSOJ010000001">
    <property type="protein sequence ID" value="MCM1989559.1"/>
    <property type="molecule type" value="Genomic_DNA"/>
</dbReference>
<dbReference type="PANTHER" id="PTHR43339">
    <property type="entry name" value="RUBRERYTHRIN-RELATED"/>
    <property type="match status" value="1"/>
</dbReference>
<dbReference type="PROSITE" id="PS50905">
    <property type="entry name" value="FERRITIN_LIKE"/>
    <property type="match status" value="1"/>
</dbReference>
<dbReference type="InterPro" id="IPR009078">
    <property type="entry name" value="Ferritin-like_SF"/>
</dbReference>
<evidence type="ECO:0000313" key="2">
    <source>
        <dbReference type="EMBL" id="MCM1989559.1"/>
    </source>
</evidence>
<organism evidence="2 3">
    <name type="scientific">Oceanirhabdus seepicola</name>
    <dbReference type="NCBI Taxonomy" id="2828781"/>
    <lineage>
        <taxon>Bacteria</taxon>
        <taxon>Bacillati</taxon>
        <taxon>Bacillota</taxon>
        <taxon>Clostridia</taxon>
        <taxon>Eubacteriales</taxon>
        <taxon>Clostridiaceae</taxon>
        <taxon>Oceanirhabdus</taxon>
    </lineage>
</organism>